<reference evidence="2 3" key="1">
    <citation type="submission" date="2019-01" db="EMBL/GenBank/DDBJ databases">
        <title>A draft genome assembly of the solar-powered sea slug Elysia chlorotica.</title>
        <authorList>
            <person name="Cai H."/>
            <person name="Li Q."/>
            <person name="Fang X."/>
            <person name="Li J."/>
            <person name="Curtis N.E."/>
            <person name="Altenburger A."/>
            <person name="Shibata T."/>
            <person name="Feng M."/>
            <person name="Maeda T."/>
            <person name="Schwartz J.A."/>
            <person name="Shigenobu S."/>
            <person name="Lundholm N."/>
            <person name="Nishiyama T."/>
            <person name="Yang H."/>
            <person name="Hasebe M."/>
            <person name="Li S."/>
            <person name="Pierce S.K."/>
            <person name="Wang J."/>
        </authorList>
    </citation>
    <scope>NUCLEOTIDE SEQUENCE [LARGE SCALE GENOMIC DNA]</scope>
    <source>
        <strain evidence="2">EC2010</strain>
        <tissue evidence="2">Whole organism of an adult</tissue>
    </source>
</reference>
<protein>
    <recommendedName>
        <fullName evidence="4">Allatostatin C</fullName>
    </recommendedName>
</protein>
<name>A0A433SMH9_ELYCH</name>
<keyword evidence="3" id="KW-1185">Reference proteome</keyword>
<feature type="signal peptide" evidence="1">
    <location>
        <begin position="1"/>
        <end position="25"/>
    </location>
</feature>
<dbReference type="OrthoDB" id="6111343at2759"/>
<dbReference type="Proteomes" id="UP000271974">
    <property type="component" value="Unassembled WGS sequence"/>
</dbReference>
<evidence type="ECO:0000313" key="2">
    <source>
        <dbReference type="EMBL" id="RUS70380.1"/>
    </source>
</evidence>
<comment type="caution">
    <text evidence="2">The sequence shown here is derived from an EMBL/GenBank/DDBJ whole genome shotgun (WGS) entry which is preliminary data.</text>
</comment>
<accession>A0A433SMH9</accession>
<proteinExistence type="predicted"/>
<evidence type="ECO:0008006" key="4">
    <source>
        <dbReference type="Google" id="ProtNLM"/>
    </source>
</evidence>
<sequence>MNSILLTSTTALLLACLVMTPTVLATPSGLLGQRGGKIDVDMPSDQSIHMKLADRLLKRILDITFETLQDMGASHDDLERVQQKRNYIRNCYFQAVSCY</sequence>
<evidence type="ECO:0000256" key="1">
    <source>
        <dbReference type="SAM" id="SignalP"/>
    </source>
</evidence>
<gene>
    <name evidence="2" type="ORF">EGW08_021856</name>
</gene>
<keyword evidence="1" id="KW-0732">Signal</keyword>
<evidence type="ECO:0000313" key="3">
    <source>
        <dbReference type="Proteomes" id="UP000271974"/>
    </source>
</evidence>
<organism evidence="2 3">
    <name type="scientific">Elysia chlorotica</name>
    <name type="common">Eastern emerald elysia</name>
    <name type="synonym">Sea slug</name>
    <dbReference type="NCBI Taxonomy" id="188477"/>
    <lineage>
        <taxon>Eukaryota</taxon>
        <taxon>Metazoa</taxon>
        <taxon>Spiralia</taxon>
        <taxon>Lophotrochozoa</taxon>
        <taxon>Mollusca</taxon>
        <taxon>Gastropoda</taxon>
        <taxon>Heterobranchia</taxon>
        <taxon>Euthyneura</taxon>
        <taxon>Panpulmonata</taxon>
        <taxon>Sacoglossa</taxon>
        <taxon>Placobranchoidea</taxon>
        <taxon>Plakobranchidae</taxon>
        <taxon>Elysia</taxon>
    </lineage>
</organism>
<dbReference type="AlphaFoldDB" id="A0A433SMH9"/>
<feature type="chain" id="PRO_5019161311" description="Allatostatin C" evidence="1">
    <location>
        <begin position="26"/>
        <end position="99"/>
    </location>
</feature>
<dbReference type="EMBL" id="RQTK01001423">
    <property type="protein sequence ID" value="RUS70380.1"/>
    <property type="molecule type" value="Genomic_DNA"/>
</dbReference>